<dbReference type="RefSeq" id="WP_269336608.1">
    <property type="nucleotide sequence ID" value="NZ_JBFSSG010000001.1"/>
</dbReference>
<evidence type="ECO:0000313" key="2">
    <source>
        <dbReference type="Proteomes" id="UP001570071"/>
    </source>
</evidence>
<comment type="caution">
    <text evidence="1">The sequence shown here is derived from an EMBL/GenBank/DDBJ whole genome shotgun (WGS) entry which is preliminary data.</text>
</comment>
<evidence type="ECO:0000313" key="1">
    <source>
        <dbReference type="EMBL" id="MEZ8719787.1"/>
    </source>
</evidence>
<accession>A0ABV4MRP3</accession>
<reference evidence="1 2" key="1">
    <citation type="journal article" date="2024" name="ISME J.">
        <title>Tailless and filamentous prophages are predominant in marine Vibrio.</title>
        <authorList>
            <person name="Steensen K."/>
            <person name="Seneca J."/>
            <person name="Bartlau N."/>
            <person name="Yu X.A."/>
            <person name="Hussain F.A."/>
            <person name="Polz M.F."/>
        </authorList>
    </citation>
    <scope>NUCLEOTIDE SEQUENCE [LARGE SCALE GENOMIC DNA]</scope>
    <source>
        <strain evidence="1 2">10N.239.312.F12</strain>
    </source>
</reference>
<dbReference type="Proteomes" id="UP001570071">
    <property type="component" value="Unassembled WGS sequence"/>
</dbReference>
<organism evidence="1 2">
    <name type="scientific">Vibrio pomeroyi</name>
    <dbReference type="NCBI Taxonomy" id="198832"/>
    <lineage>
        <taxon>Bacteria</taxon>
        <taxon>Pseudomonadati</taxon>
        <taxon>Pseudomonadota</taxon>
        <taxon>Gammaproteobacteria</taxon>
        <taxon>Vibrionales</taxon>
        <taxon>Vibrionaceae</taxon>
        <taxon>Vibrio</taxon>
    </lineage>
</organism>
<proteinExistence type="predicted"/>
<name>A0ABV4MRP3_9VIBR</name>
<gene>
    <name evidence="1" type="ORF">AB6D66_01820</name>
</gene>
<protein>
    <recommendedName>
        <fullName evidence="3">Phage protein</fullName>
    </recommendedName>
</protein>
<sequence length="63" mass="7163">MIEWPDAAILYGMYFQHTEQLGLKWRDCDRRFAINLKAKTASQHIDIAAAAIAALEAIEDELD</sequence>
<keyword evidence="2" id="KW-1185">Reference proteome</keyword>
<evidence type="ECO:0008006" key="3">
    <source>
        <dbReference type="Google" id="ProtNLM"/>
    </source>
</evidence>
<dbReference type="EMBL" id="JBFSSG010000001">
    <property type="protein sequence ID" value="MEZ8719787.1"/>
    <property type="molecule type" value="Genomic_DNA"/>
</dbReference>